<dbReference type="SUPFAM" id="SSF141868">
    <property type="entry name" value="EAL domain-like"/>
    <property type="match status" value="1"/>
</dbReference>
<dbReference type="InterPro" id="IPR013767">
    <property type="entry name" value="PAS_fold"/>
</dbReference>
<dbReference type="SMART" id="SM00086">
    <property type="entry name" value="PAC"/>
    <property type="match status" value="2"/>
</dbReference>
<dbReference type="NCBIfam" id="TIGR00229">
    <property type="entry name" value="sensory_box"/>
    <property type="match status" value="2"/>
</dbReference>
<sequence>MSDTASDIRDSRGFLATAHGRYLLFAFAWYIVFLALPDVLAGPWYLAFSISTLVLVSRHLRTQEVRIRKATSLIIGAGVLSLIGAAVRGVHAILSGSDNPFPSPAEVFSLASYLMLIVAIGYIVRQRSPRLGLDPILDAVVGGVAAGVLQWTLVLVPYLQATSSDLTSAEVLNVLYAVVSLLLVIAAVMALVAGSTPSTSNRLLALGLVFAAGVDMIYTLASAGRVPDGLQLLVSPLALLFSATGLLHPSLRLLLERPTDLAATRRVSRRRITVLSLALLTPPLLLLWGGLRGDFGLELLLPVLGAVTLAPLVIVRLGRLVGQNEELAALEASLRAVGERLVSAETAEDVARIVTVGAEHVLQRCLASGGLMLDPLGAGMVEHSGDLSGPIAELRAHLLNDGSPDSTTLVPLRSETDGVHAQAGLVVLQREVRAALVLVTTRQLTEDESNAVATLCRETAIALRAVEQTELQVKQRSEARFASLIDNSSDIVAVLNERLELGYVSPVATRLLGFGLDHIDDVDVLRLIHPEDRDAATKLITDIQFGARESAELRLHHADGTFRWFDVNGTDLTSDPNINGLVLNLREVSDRKAAEEMRALSEARFMALVQNSTDLVVVFDSAGAISYASPSVEAATGLPKSDILATSIESLFPESDADWKAVLSGASTDQTAGSALFEIKYRNSAAEVRTIETLVSDLRNEPAVHGFVLNARDVTERRGMEQRLRYQATHDELTGMFNRVQGLSELDGMLGRNSGSTTVAAMLIGLDDFKEVNESLGHAVGDRLLREAGSRITELLDYGDIAARVGGDEFAVVIECSRGENQVTDLVNRVLAAIALPYDVDGRELSITASAGIVFDHDRSSTGEVILRNADIAMFHAKSRGKRQVVVFESQMHTASFDRMEMRGDLARAVASDQFVAHYQPVIDIETRQIVGAEALIRWNHPERGLISPGLFIPLAEETGMIGALGEWILERACTDMARWRADFGEIASDLTISVNLAVQQLHDDLILDKVRNILARTGLPAQRLVLEVTESTLITETDKATRTMQELRSMGARLAVDDFGTGYSSLGYIQQFEFDVLKIDKSFIDGIESETNAQIVAAVLELAKQLKVRTIAEGIETEEQDRILTEIGCRYGQGFLYSRPVPERDFRELLVSDRARSTTRATL</sequence>
<keyword evidence="1" id="KW-1133">Transmembrane helix</keyword>
<dbReference type="SMART" id="SM00267">
    <property type="entry name" value="GGDEF"/>
    <property type="match status" value="1"/>
</dbReference>
<dbReference type="InterPro" id="IPR029787">
    <property type="entry name" value="Nucleotide_cyclase"/>
</dbReference>
<feature type="transmembrane region" description="Helical" evidence="1">
    <location>
        <begin position="272"/>
        <end position="291"/>
    </location>
</feature>
<feature type="transmembrane region" description="Helical" evidence="1">
    <location>
        <begin position="136"/>
        <end position="159"/>
    </location>
</feature>
<dbReference type="Pfam" id="PF00990">
    <property type="entry name" value="GGDEF"/>
    <property type="match status" value="1"/>
</dbReference>
<feature type="domain" description="GGDEF" evidence="5">
    <location>
        <begin position="757"/>
        <end position="890"/>
    </location>
</feature>
<dbReference type="Gene3D" id="3.30.450.20">
    <property type="entry name" value="PAS domain"/>
    <property type="match status" value="2"/>
</dbReference>
<dbReference type="SUPFAM" id="SSF55073">
    <property type="entry name" value="Nucleotide cyclase"/>
    <property type="match status" value="1"/>
</dbReference>
<dbReference type="InterPro" id="IPR035965">
    <property type="entry name" value="PAS-like_dom_sf"/>
</dbReference>
<feature type="domain" description="PAS" evidence="2">
    <location>
        <begin position="601"/>
        <end position="670"/>
    </location>
</feature>
<dbReference type="Gene3D" id="3.20.20.450">
    <property type="entry name" value="EAL domain"/>
    <property type="match status" value="1"/>
</dbReference>
<keyword evidence="1" id="KW-0812">Transmembrane</keyword>
<dbReference type="InterPro" id="IPR000160">
    <property type="entry name" value="GGDEF_dom"/>
</dbReference>
<dbReference type="Pfam" id="PF08447">
    <property type="entry name" value="PAS_3"/>
    <property type="match status" value="1"/>
</dbReference>
<dbReference type="PROSITE" id="PS50887">
    <property type="entry name" value="GGDEF"/>
    <property type="match status" value="1"/>
</dbReference>
<feature type="domain" description="PAC" evidence="3">
    <location>
        <begin position="675"/>
        <end position="726"/>
    </location>
</feature>
<dbReference type="InterPro" id="IPR013655">
    <property type="entry name" value="PAS_fold_3"/>
</dbReference>
<feature type="domain" description="PAS" evidence="2">
    <location>
        <begin position="477"/>
        <end position="540"/>
    </location>
</feature>
<feature type="transmembrane region" description="Helical" evidence="1">
    <location>
        <begin position="203"/>
        <end position="221"/>
    </location>
</feature>
<organism evidence="6">
    <name type="scientific">uncultured bacterium A1Q1_fos_862</name>
    <dbReference type="NCBI Taxonomy" id="1256590"/>
    <lineage>
        <taxon>Bacteria</taxon>
        <taxon>environmental samples</taxon>
    </lineage>
</organism>
<dbReference type="PROSITE" id="PS50112">
    <property type="entry name" value="PAS"/>
    <property type="match status" value="2"/>
</dbReference>
<dbReference type="GO" id="GO:0006355">
    <property type="term" value="P:regulation of DNA-templated transcription"/>
    <property type="evidence" value="ECO:0007669"/>
    <property type="project" value="InterPro"/>
</dbReference>
<dbReference type="Gene3D" id="3.30.70.270">
    <property type="match status" value="1"/>
</dbReference>
<dbReference type="EMBL" id="JX649905">
    <property type="protein sequence ID" value="AGC72550.1"/>
    <property type="molecule type" value="Genomic_DNA"/>
</dbReference>
<dbReference type="Pfam" id="PF00989">
    <property type="entry name" value="PAS"/>
    <property type="match status" value="1"/>
</dbReference>
<feature type="transmembrane region" description="Helical" evidence="1">
    <location>
        <begin position="42"/>
        <end position="60"/>
    </location>
</feature>
<dbReference type="NCBIfam" id="TIGR00254">
    <property type="entry name" value="GGDEF"/>
    <property type="match status" value="1"/>
</dbReference>
<proteinExistence type="predicted"/>
<dbReference type="PROSITE" id="PS50883">
    <property type="entry name" value="EAL"/>
    <property type="match status" value="1"/>
</dbReference>
<accession>L7W1S9</accession>
<protein>
    <submittedName>
        <fullName evidence="6">Diguanylate cyclase/phosphodiesterase (GGDEF &amp; EAL domains) with PAS/PAC sensor(S)</fullName>
    </submittedName>
</protein>
<evidence type="ECO:0000313" key="6">
    <source>
        <dbReference type="EMBL" id="AGC72550.1"/>
    </source>
</evidence>
<evidence type="ECO:0000256" key="1">
    <source>
        <dbReference type="SAM" id="Phobius"/>
    </source>
</evidence>
<dbReference type="CDD" id="cd00130">
    <property type="entry name" value="PAS"/>
    <property type="match status" value="2"/>
</dbReference>
<dbReference type="SMART" id="SM00091">
    <property type="entry name" value="PAS"/>
    <property type="match status" value="2"/>
</dbReference>
<evidence type="ECO:0000259" key="5">
    <source>
        <dbReference type="PROSITE" id="PS50887"/>
    </source>
</evidence>
<dbReference type="Pfam" id="PF00563">
    <property type="entry name" value="EAL"/>
    <property type="match status" value="1"/>
</dbReference>
<feature type="transmembrane region" description="Helical" evidence="1">
    <location>
        <begin position="20"/>
        <end position="36"/>
    </location>
</feature>
<dbReference type="InterPro" id="IPR035919">
    <property type="entry name" value="EAL_sf"/>
</dbReference>
<dbReference type="FunFam" id="3.20.20.450:FF:000001">
    <property type="entry name" value="Cyclic di-GMP phosphodiesterase yahA"/>
    <property type="match status" value="1"/>
</dbReference>
<dbReference type="CDD" id="cd01949">
    <property type="entry name" value="GGDEF"/>
    <property type="match status" value="1"/>
</dbReference>
<dbReference type="PANTHER" id="PTHR44757:SF2">
    <property type="entry name" value="BIOFILM ARCHITECTURE MAINTENANCE PROTEIN MBAA"/>
    <property type="match status" value="1"/>
</dbReference>
<feature type="transmembrane region" description="Helical" evidence="1">
    <location>
        <begin position="233"/>
        <end position="251"/>
    </location>
</feature>
<name>L7W1S9_9BACT</name>
<feature type="domain" description="EAL" evidence="4">
    <location>
        <begin position="899"/>
        <end position="1155"/>
    </location>
</feature>
<dbReference type="InterPro" id="IPR043128">
    <property type="entry name" value="Rev_trsase/Diguanyl_cyclase"/>
</dbReference>
<dbReference type="PROSITE" id="PS50113">
    <property type="entry name" value="PAC"/>
    <property type="match status" value="2"/>
</dbReference>
<dbReference type="PANTHER" id="PTHR44757">
    <property type="entry name" value="DIGUANYLATE CYCLASE DGCP"/>
    <property type="match status" value="1"/>
</dbReference>
<dbReference type="CDD" id="cd01948">
    <property type="entry name" value="EAL"/>
    <property type="match status" value="1"/>
</dbReference>
<dbReference type="InterPro" id="IPR052155">
    <property type="entry name" value="Biofilm_reg_signaling"/>
</dbReference>
<dbReference type="SMART" id="SM00052">
    <property type="entry name" value="EAL"/>
    <property type="match status" value="1"/>
</dbReference>
<dbReference type="AlphaFoldDB" id="L7W1S9"/>
<evidence type="ECO:0000259" key="3">
    <source>
        <dbReference type="PROSITE" id="PS50113"/>
    </source>
</evidence>
<keyword evidence="1" id="KW-0472">Membrane</keyword>
<feature type="domain" description="PAC" evidence="3">
    <location>
        <begin position="549"/>
        <end position="600"/>
    </location>
</feature>
<reference evidence="6" key="1">
    <citation type="submission" date="2012-09" db="EMBL/GenBank/DDBJ databases">
        <title>Metagenomic Characterization of a Microbial Community in Wastewater Detects High Levels of Antibiotic Resistance.</title>
        <authorList>
            <person name="Abrams M."/>
            <person name="Caldwell A."/>
            <person name="Vandaei E."/>
            <person name="Lee W."/>
            <person name="Perrott J."/>
            <person name="Khan S.Y."/>
            <person name="Ta J."/>
            <person name="Romero D."/>
            <person name="Nguyen V."/>
            <person name="Pourmand N."/>
            <person name="Ouverney C.C."/>
        </authorList>
    </citation>
    <scope>NUCLEOTIDE SEQUENCE</scope>
</reference>
<feature type="transmembrane region" description="Helical" evidence="1">
    <location>
        <begin position="107"/>
        <end position="124"/>
    </location>
</feature>
<dbReference type="InterPro" id="IPR001633">
    <property type="entry name" value="EAL_dom"/>
</dbReference>
<evidence type="ECO:0000259" key="2">
    <source>
        <dbReference type="PROSITE" id="PS50112"/>
    </source>
</evidence>
<dbReference type="InterPro" id="IPR000014">
    <property type="entry name" value="PAS"/>
</dbReference>
<evidence type="ECO:0000259" key="4">
    <source>
        <dbReference type="PROSITE" id="PS50883"/>
    </source>
</evidence>
<dbReference type="InterPro" id="IPR001610">
    <property type="entry name" value="PAC"/>
</dbReference>
<feature type="transmembrane region" description="Helical" evidence="1">
    <location>
        <begin position="72"/>
        <end position="95"/>
    </location>
</feature>
<dbReference type="SUPFAM" id="SSF55785">
    <property type="entry name" value="PYP-like sensor domain (PAS domain)"/>
    <property type="match status" value="2"/>
</dbReference>
<dbReference type="InterPro" id="IPR000700">
    <property type="entry name" value="PAS-assoc_C"/>
</dbReference>
<feature type="transmembrane region" description="Helical" evidence="1">
    <location>
        <begin position="171"/>
        <end position="191"/>
    </location>
</feature>